<proteinExistence type="evidence at transcript level"/>
<organism evidence="2">
    <name type="scientific">Amblyomma americanum</name>
    <name type="common">Lone star tick</name>
    <dbReference type="NCBI Taxonomy" id="6943"/>
    <lineage>
        <taxon>Eukaryota</taxon>
        <taxon>Metazoa</taxon>
        <taxon>Ecdysozoa</taxon>
        <taxon>Arthropoda</taxon>
        <taxon>Chelicerata</taxon>
        <taxon>Arachnida</taxon>
        <taxon>Acari</taxon>
        <taxon>Parasitiformes</taxon>
        <taxon>Ixodida</taxon>
        <taxon>Ixodoidea</taxon>
        <taxon>Ixodidae</taxon>
        <taxon>Amblyomminae</taxon>
        <taxon>Amblyomma</taxon>
    </lineage>
</organism>
<protein>
    <submittedName>
        <fullName evidence="2">Putative lipocalin-3 1</fullName>
    </submittedName>
</protein>
<feature type="signal peptide" evidence="1">
    <location>
        <begin position="1"/>
        <end position="31"/>
    </location>
</feature>
<accession>A0A0C9S5C6</accession>
<dbReference type="EMBL" id="GBZX01000196">
    <property type="protein sequence ID" value="JAG92544.1"/>
    <property type="molecule type" value="mRNA"/>
</dbReference>
<evidence type="ECO:0000256" key="1">
    <source>
        <dbReference type="SAM" id="SignalP"/>
    </source>
</evidence>
<evidence type="ECO:0000313" key="2">
    <source>
        <dbReference type="EMBL" id="JAG92544.1"/>
    </source>
</evidence>
<feature type="chain" id="PRO_5002202619" evidence="1">
    <location>
        <begin position="32"/>
        <end position="217"/>
    </location>
</feature>
<reference evidence="2" key="1">
    <citation type="journal article" date="2015" name="PLoS ONE">
        <title>An Insight into the Sialome of the Lone Star Tick, Amblyomma americanum, with a Glimpse on Its Time Dependent Gene Expression.</title>
        <authorList>
            <person name="Karim S."/>
            <person name="Ribeiro J.M."/>
        </authorList>
    </citation>
    <scope>NUCLEOTIDE SEQUENCE</scope>
    <source>
        <tissue evidence="2">Salivary gland</tissue>
    </source>
</reference>
<name>A0A0C9S5C6_AMBAM</name>
<keyword evidence="1" id="KW-0732">Signal</keyword>
<dbReference type="AlphaFoldDB" id="A0A0C9S5C6"/>
<sequence length="217" mass="24870">MGTHCSRSFTMAQERICLALLFAFLVQIVLANGRENRLNYSNVDLAKFLTDSPNVWVLKTTEPGNVTCRHDAYGKITDNKTTFTRFFVNNTSTNIKKLEGKLLVWESADKPAPGKFDAIEINDTVKKREYPLSEEVYEFQSNDRSCAVVAVLDNSLETTSAWLDLRVSTSTIESHPGQQCEAEFQRVLSYYPERKERKQKWRMSYTSDCKNLLKKTS</sequence>